<dbReference type="InterPro" id="IPR023393">
    <property type="entry name" value="START-like_dom_sf"/>
</dbReference>
<dbReference type="Pfam" id="PF11485">
    <property type="entry name" value="STK_08120-like"/>
    <property type="match status" value="1"/>
</dbReference>
<name>A0A650CG27_SULOH</name>
<sequence>MLEVKKEIMINKSLDLLLSYFMNPRNIMKYIPYFKEIHQINENTFKVTLKWLFSVDFEVIRIFQKSTNEITYLVNRDSIPRIHAQLTHFLASIKQSTKVIIIFKYQGPFEFYVRREAQKFLENLNDKIFEELSELNMIVIKEGVIKDDKFKDVIDLASIESVNSETELVLSDGDTIVRISFNNGKVIRTLGDINLLRKGEIKYLIKKKI</sequence>
<dbReference type="Proteomes" id="UP000582213">
    <property type="component" value="Unassembled WGS sequence"/>
</dbReference>
<dbReference type="KEGG" id="soh:D1869_05530"/>
<dbReference type="Proteomes" id="UP000427373">
    <property type="component" value="Chromosome"/>
</dbReference>
<dbReference type="EMBL" id="JACHFY010000016">
    <property type="protein sequence ID" value="MBB5254491.1"/>
    <property type="molecule type" value="Genomic_DNA"/>
</dbReference>
<dbReference type="Gene3D" id="3.30.530.20">
    <property type="match status" value="1"/>
</dbReference>
<proteinExistence type="predicted"/>
<dbReference type="SUPFAM" id="SSF55961">
    <property type="entry name" value="Bet v1-like"/>
    <property type="match status" value="1"/>
</dbReference>
<reference evidence="2 3" key="1">
    <citation type="submission" date="2019-10" db="EMBL/GenBank/DDBJ databases">
        <title>Genome Sequences from Six Type Strain Members of the Archaeal Family Sulfolobaceae: Acidianus ambivalens, Acidianus infernus, Metallosphaera prunae, Stygiolobus azoricus, Sulfolobus metallicus, and Sulfurisphaera ohwakuensis.</title>
        <authorList>
            <person name="Counts J.A."/>
            <person name="Kelly R.M."/>
        </authorList>
    </citation>
    <scope>NUCLEOTIDE SEQUENCE [LARGE SCALE GENOMIC DNA]</scope>
    <source>
        <strain evidence="2 3">TA-1</strain>
    </source>
</reference>
<protein>
    <submittedName>
        <fullName evidence="2">Uncharacterized protein</fullName>
    </submittedName>
</protein>
<dbReference type="InterPro" id="IPR021578">
    <property type="entry name" value="STK_08120-like"/>
</dbReference>
<accession>A0A650CG27</accession>
<dbReference type="AlphaFoldDB" id="A0A650CG27"/>
<dbReference type="RefSeq" id="WP_156014261.1">
    <property type="nucleotide sequence ID" value="NZ_CP045484.1"/>
</dbReference>
<reference evidence="1 4" key="2">
    <citation type="submission" date="2020-08" db="EMBL/GenBank/DDBJ databases">
        <title>Genomic Encyclopedia of Type Strains, Phase IV (KMG-IV): sequencing the most valuable type-strain genomes for metagenomic binning, comparative biology and taxonomic classification.</title>
        <authorList>
            <person name="Goeker M."/>
        </authorList>
    </citation>
    <scope>NUCLEOTIDE SEQUENCE [LARGE SCALE GENOMIC DNA]</scope>
    <source>
        <strain evidence="1 4">DSM 12421</strain>
    </source>
</reference>
<evidence type="ECO:0000313" key="2">
    <source>
        <dbReference type="EMBL" id="QGR16706.1"/>
    </source>
</evidence>
<evidence type="ECO:0000313" key="3">
    <source>
        <dbReference type="Proteomes" id="UP000427373"/>
    </source>
</evidence>
<keyword evidence="3" id="KW-1185">Reference proteome</keyword>
<dbReference type="EMBL" id="CP045484">
    <property type="protein sequence ID" value="QGR16706.1"/>
    <property type="molecule type" value="Genomic_DNA"/>
</dbReference>
<evidence type="ECO:0000313" key="4">
    <source>
        <dbReference type="Proteomes" id="UP000582213"/>
    </source>
</evidence>
<dbReference type="GeneID" id="42800686"/>
<evidence type="ECO:0000313" key="1">
    <source>
        <dbReference type="EMBL" id="MBB5254491.1"/>
    </source>
</evidence>
<organism evidence="2 3">
    <name type="scientific">Sulfurisphaera ohwakuensis</name>
    <dbReference type="NCBI Taxonomy" id="69656"/>
    <lineage>
        <taxon>Archaea</taxon>
        <taxon>Thermoproteota</taxon>
        <taxon>Thermoprotei</taxon>
        <taxon>Sulfolobales</taxon>
        <taxon>Sulfolobaceae</taxon>
        <taxon>Sulfurisphaera</taxon>
    </lineage>
</organism>
<gene>
    <name evidence="2" type="ORF">D1869_05530</name>
    <name evidence="1" type="ORF">HNQ62_002265</name>
</gene>
<dbReference type="OrthoDB" id="41259at2157"/>